<reference evidence="1 2" key="1">
    <citation type="submission" date="2018-06" db="EMBL/GenBank/DDBJ databases">
        <authorList>
            <consortium name="Pathogen Informatics"/>
            <person name="Doyle S."/>
        </authorList>
    </citation>
    <scope>NUCLEOTIDE SEQUENCE [LARGE SCALE GENOMIC DNA]</scope>
    <source>
        <strain evidence="1 2">NCTC13184</strain>
    </source>
</reference>
<evidence type="ECO:0000313" key="1">
    <source>
        <dbReference type="EMBL" id="SUA47343.1"/>
    </source>
</evidence>
<gene>
    <name evidence="1" type="ORF">NCTC13184_05884</name>
</gene>
<dbReference type="EMBL" id="UGRU01000001">
    <property type="protein sequence ID" value="SUA47343.1"/>
    <property type="molecule type" value="Genomic_DNA"/>
</dbReference>
<dbReference type="AlphaFoldDB" id="A0A378X473"/>
<organism evidence="1 2">
    <name type="scientific">Nocardia africana</name>
    <dbReference type="NCBI Taxonomy" id="134964"/>
    <lineage>
        <taxon>Bacteria</taxon>
        <taxon>Bacillati</taxon>
        <taxon>Actinomycetota</taxon>
        <taxon>Actinomycetes</taxon>
        <taxon>Mycobacteriales</taxon>
        <taxon>Nocardiaceae</taxon>
        <taxon>Nocardia</taxon>
    </lineage>
</organism>
<name>A0A378X473_9NOCA</name>
<proteinExistence type="predicted"/>
<sequence>MDRDPRTRLEELAWRRRLSLADFQEQFKVHAAGIGENVEVSRSQAKRWLSGEPGLPRAVSKRVLESWLGEPVEELLGPPRSLLRDPTEQELAVNAGRESVSHAIAAASVLDPSAIEHLHAAAGRAARDYYAKPSLEMLTDLLALRDTVYTQLDRTRKPKQQAELYLIAGQVCGLLSSVSWDLGLRNAAEEQARAAHTYGNVIDHPSLQAWARALQVTVTFWGGYPRRAASIAANALEGAPVGTARARLHSVNARALAMIGARGEVRAELDAAVDELDRAGGDEFLDGIGGELAFDRARRGLCAGASYVALGDGDQAEHEAAAAIQLFSASASNEQWAAGLLGAHVDLGAARTLKGDLAGAKHALAPVFELPASRRTEAIAQRLHALSRVLGTARYRCATEALELGGEIEDFTTTTLASITAGGALNQLS</sequence>
<protein>
    <recommendedName>
        <fullName evidence="3">ATP-dependent transcriptional regulator</fullName>
    </recommendedName>
</protein>
<evidence type="ECO:0000313" key="2">
    <source>
        <dbReference type="Proteomes" id="UP000255082"/>
    </source>
</evidence>
<evidence type="ECO:0008006" key="3">
    <source>
        <dbReference type="Google" id="ProtNLM"/>
    </source>
</evidence>
<accession>A0A378X473</accession>
<dbReference type="Proteomes" id="UP000255082">
    <property type="component" value="Unassembled WGS sequence"/>
</dbReference>